<dbReference type="PANTHER" id="PTHR12763:SF28">
    <property type="entry name" value="GEO10507P1-RELATED"/>
    <property type="match status" value="1"/>
</dbReference>
<sequence length="239" mass="26107">MSYVLLGCLILLLVVVGYQWARHRLGRGFLVSAARWGSAAVAVLITVLFALARRFDIAFFAGVAAFSIIARGQLGPISFRRDEIGSDNTSRVRSLFFDMTLDHDTGEVSGRVVSGNFQGADLLDLDEHETRQLIEEVSGDADSISLLETWLDANRSGWREYFAEAYGDGPGNEEQSAGNDPVADALEVLGLERGASADEIRAAHRKLMKAVHPDHGGSAYLASRINEARDLLLDLERKS</sequence>
<dbReference type="PANTHER" id="PTHR12763">
    <property type="match status" value="1"/>
</dbReference>
<evidence type="ECO:0000256" key="5">
    <source>
        <dbReference type="ARBA" id="ARBA00038105"/>
    </source>
</evidence>
<protein>
    <recommendedName>
        <fullName evidence="7">J domain-containing protein</fullName>
    </recommendedName>
</protein>
<evidence type="ECO:0000256" key="1">
    <source>
        <dbReference type="ARBA" id="ARBA00004167"/>
    </source>
</evidence>
<keyword evidence="2 6" id="KW-0812">Transmembrane</keyword>
<gene>
    <name evidence="8" type="ORF">GCM10007989_03860</name>
</gene>
<organism evidence="8 9">
    <name type="scientific">Devosia pacifica</name>
    <dbReference type="NCBI Taxonomy" id="1335967"/>
    <lineage>
        <taxon>Bacteria</taxon>
        <taxon>Pseudomonadati</taxon>
        <taxon>Pseudomonadota</taxon>
        <taxon>Alphaproteobacteria</taxon>
        <taxon>Hyphomicrobiales</taxon>
        <taxon>Devosiaceae</taxon>
        <taxon>Devosia</taxon>
    </lineage>
</organism>
<dbReference type="Proteomes" id="UP000646579">
    <property type="component" value="Unassembled WGS sequence"/>
</dbReference>
<name>A0A918VP27_9HYPH</name>
<feature type="transmembrane region" description="Helical" evidence="6">
    <location>
        <begin position="57"/>
        <end position="74"/>
    </location>
</feature>
<keyword evidence="4 6" id="KW-0472">Membrane</keyword>
<comment type="similarity">
    <text evidence="5">Belongs to the TIM14 family.</text>
</comment>
<comment type="caution">
    <text evidence="8">The sequence shown here is derived from an EMBL/GenBank/DDBJ whole genome shotgun (WGS) entry which is preliminary data.</text>
</comment>
<proteinExistence type="inferred from homology"/>
<evidence type="ECO:0000256" key="4">
    <source>
        <dbReference type="ARBA" id="ARBA00023136"/>
    </source>
</evidence>
<feature type="transmembrane region" description="Helical" evidence="6">
    <location>
        <begin position="33"/>
        <end position="52"/>
    </location>
</feature>
<feature type="domain" description="J" evidence="7">
    <location>
        <begin position="184"/>
        <end position="239"/>
    </location>
</feature>
<comment type="subcellular location">
    <subcellularLocation>
        <location evidence="1">Membrane</location>
        <topology evidence="1">Single-pass membrane protein</topology>
    </subcellularLocation>
</comment>
<dbReference type="RefSeq" id="WP_189422859.1">
    <property type="nucleotide sequence ID" value="NZ_BMZE01000001.1"/>
</dbReference>
<dbReference type="SMART" id="SM00271">
    <property type="entry name" value="DnaJ"/>
    <property type="match status" value="1"/>
</dbReference>
<evidence type="ECO:0000313" key="9">
    <source>
        <dbReference type="Proteomes" id="UP000646579"/>
    </source>
</evidence>
<dbReference type="AlphaFoldDB" id="A0A918VP27"/>
<keyword evidence="9" id="KW-1185">Reference proteome</keyword>
<dbReference type="PROSITE" id="PS50076">
    <property type="entry name" value="DNAJ_2"/>
    <property type="match status" value="1"/>
</dbReference>
<evidence type="ECO:0000256" key="3">
    <source>
        <dbReference type="ARBA" id="ARBA00022989"/>
    </source>
</evidence>
<evidence type="ECO:0000259" key="7">
    <source>
        <dbReference type="PROSITE" id="PS50076"/>
    </source>
</evidence>
<dbReference type="GO" id="GO:0016020">
    <property type="term" value="C:membrane"/>
    <property type="evidence" value="ECO:0007669"/>
    <property type="project" value="UniProtKB-SubCell"/>
</dbReference>
<accession>A0A918VP27</accession>
<dbReference type="CDD" id="cd06257">
    <property type="entry name" value="DnaJ"/>
    <property type="match status" value="1"/>
</dbReference>
<dbReference type="EMBL" id="BMZE01000001">
    <property type="protein sequence ID" value="GHA12612.1"/>
    <property type="molecule type" value="Genomic_DNA"/>
</dbReference>
<keyword evidence="3 6" id="KW-1133">Transmembrane helix</keyword>
<evidence type="ECO:0000313" key="8">
    <source>
        <dbReference type="EMBL" id="GHA12612.1"/>
    </source>
</evidence>
<evidence type="ECO:0000256" key="2">
    <source>
        <dbReference type="ARBA" id="ARBA00022692"/>
    </source>
</evidence>
<dbReference type="InterPro" id="IPR036869">
    <property type="entry name" value="J_dom_sf"/>
</dbReference>
<reference evidence="8" key="1">
    <citation type="journal article" date="2014" name="Int. J. Syst. Evol. Microbiol.">
        <title>Complete genome sequence of Corynebacterium casei LMG S-19264T (=DSM 44701T), isolated from a smear-ripened cheese.</title>
        <authorList>
            <consortium name="US DOE Joint Genome Institute (JGI-PGF)"/>
            <person name="Walter F."/>
            <person name="Albersmeier A."/>
            <person name="Kalinowski J."/>
            <person name="Ruckert C."/>
        </authorList>
    </citation>
    <scope>NUCLEOTIDE SEQUENCE</scope>
    <source>
        <strain evidence="8">KCTC 32437</strain>
    </source>
</reference>
<dbReference type="Gene3D" id="1.10.287.110">
    <property type="entry name" value="DnaJ domain"/>
    <property type="match status" value="1"/>
</dbReference>
<dbReference type="Pfam" id="PF00226">
    <property type="entry name" value="DnaJ"/>
    <property type="match status" value="1"/>
</dbReference>
<dbReference type="SUPFAM" id="SSF46565">
    <property type="entry name" value="Chaperone J-domain"/>
    <property type="match status" value="1"/>
</dbReference>
<evidence type="ECO:0000256" key="6">
    <source>
        <dbReference type="SAM" id="Phobius"/>
    </source>
</evidence>
<reference evidence="8" key="2">
    <citation type="submission" date="2020-09" db="EMBL/GenBank/DDBJ databases">
        <authorList>
            <person name="Sun Q."/>
            <person name="Kim S."/>
        </authorList>
    </citation>
    <scope>NUCLEOTIDE SEQUENCE</scope>
    <source>
        <strain evidence="8">KCTC 32437</strain>
    </source>
</reference>
<dbReference type="InterPro" id="IPR001623">
    <property type="entry name" value="DnaJ_domain"/>
</dbReference>